<feature type="non-terminal residue" evidence="1">
    <location>
        <position position="1"/>
    </location>
</feature>
<comment type="caution">
    <text evidence="1">The sequence shown here is derived from an EMBL/GenBank/DDBJ whole genome shotgun (WGS) entry which is preliminary data.</text>
</comment>
<dbReference type="Gene3D" id="1.25.40.10">
    <property type="entry name" value="Tetratricopeptide repeat domain"/>
    <property type="match status" value="1"/>
</dbReference>
<dbReference type="InterPro" id="IPR011990">
    <property type="entry name" value="TPR-like_helical_dom_sf"/>
</dbReference>
<dbReference type="Proteomes" id="UP000070598">
    <property type="component" value="Unassembled WGS sequence"/>
</dbReference>
<evidence type="ECO:0000313" key="2">
    <source>
        <dbReference type="Proteomes" id="UP000070598"/>
    </source>
</evidence>
<proteinExistence type="predicted"/>
<dbReference type="SUPFAM" id="SSF81901">
    <property type="entry name" value="HCP-like"/>
    <property type="match status" value="1"/>
</dbReference>
<organism evidence="1 2">
    <name type="scientific">Carbonactinospora thermoautotrophica</name>
    <dbReference type="NCBI Taxonomy" id="1469144"/>
    <lineage>
        <taxon>Bacteria</taxon>
        <taxon>Bacillati</taxon>
        <taxon>Actinomycetota</taxon>
        <taxon>Actinomycetes</taxon>
        <taxon>Kitasatosporales</taxon>
        <taxon>Carbonactinosporaceae</taxon>
        <taxon>Carbonactinospora</taxon>
    </lineage>
</organism>
<evidence type="ECO:0000313" key="1">
    <source>
        <dbReference type="EMBL" id="KWX11023.1"/>
    </source>
</evidence>
<evidence type="ECO:0008006" key="3">
    <source>
        <dbReference type="Google" id="ProtNLM"/>
    </source>
</evidence>
<name>A0A132NLW5_9ACTN</name>
<gene>
    <name evidence="1" type="ORF">TR74_00175</name>
</gene>
<protein>
    <recommendedName>
        <fullName evidence="3">Tetratricopeptide repeat protein</fullName>
    </recommendedName>
</protein>
<reference evidence="2" key="1">
    <citation type="submission" date="2015-02" db="EMBL/GenBank/DDBJ databases">
        <title>Physiological reanalysis, assessment of diazotrophy, and genome sequences of multiple isolates of Streptomyces thermoautotrophicus.</title>
        <authorList>
            <person name="MacKellar D.C."/>
            <person name="Lieber L."/>
            <person name="Norman J."/>
            <person name="Bolger A."/>
            <person name="Tobin C."/>
            <person name="Murray J.W."/>
            <person name="Friesen M."/>
            <person name="Prell J."/>
        </authorList>
    </citation>
    <scope>NUCLEOTIDE SEQUENCE [LARGE SCALE GENOMIC DNA]</scope>
    <source>
        <strain evidence="2">UBT1</strain>
    </source>
</reference>
<sequence length="100" mass="10646">AASCLADLLAGVGRIEEAIEWFTRAAEAGDPRAARSLADLLAGVGRIEEAIEWFTRAAEAGSPLAAYRLADLLTKAGRTEEANRLRMFGLNADGSISDPW</sequence>
<accession>A0A132NLW5</accession>
<dbReference type="PATRIC" id="fig|1469144.9.peg.5700"/>
<dbReference type="AlphaFoldDB" id="A0A132NLW5"/>
<dbReference type="RefSeq" id="WP_158013245.1">
    <property type="nucleotide sequence ID" value="NZ_JYIK01000047.1"/>
</dbReference>
<dbReference type="EMBL" id="JYIK01000047">
    <property type="protein sequence ID" value="KWX11023.1"/>
    <property type="molecule type" value="Genomic_DNA"/>
</dbReference>
<dbReference type="Pfam" id="PF13432">
    <property type="entry name" value="TPR_16"/>
    <property type="match status" value="1"/>
</dbReference>